<reference evidence="2" key="1">
    <citation type="journal article" date="2000" name="J. Bacteriol.">
        <title>The LE1 bacteriophage replicates as a plasmid within Leptospira biflexa: construction of an L. biflexa-Escherichia coli shuttle vector.</title>
        <authorList>
            <person name="Saint Girons I."/>
            <person name="Bourhy P."/>
            <person name="Ottone C."/>
            <person name="Picardeau M."/>
            <person name="Yelton D."/>
            <person name="Hendrix R.W."/>
            <person name="Glaser P."/>
            <person name="Charon N."/>
        </authorList>
    </citation>
    <scope>NUCLEOTIDE SEQUENCE [LARGE SCALE GENOMIC DNA]</scope>
</reference>
<dbReference type="EMBL" id="BX571876">
    <property type="protein sequence ID" value="CAE14756.1"/>
    <property type="molecule type" value="Genomic_DNA"/>
</dbReference>
<evidence type="ECO:0000313" key="1">
    <source>
        <dbReference type="EMBL" id="CAE14756.1"/>
    </source>
</evidence>
<accession>Q6NDY4</accession>
<protein>
    <submittedName>
        <fullName evidence="1">Uncharacterized protein</fullName>
    </submittedName>
</protein>
<organism evidence="1 2">
    <name type="scientific">Leptospira phage LE1</name>
    <dbReference type="NCBI Taxonomy" id="137511"/>
    <lineage>
        <taxon>Viruses</taxon>
        <taxon>Duplodnaviria</taxon>
        <taxon>Heunggongvirae</taxon>
        <taxon>Uroviricota</taxon>
        <taxon>Caudoviricetes</taxon>
        <taxon>Saintgironsvirus</taxon>
        <taxon>Saintgironsvirus LE1</taxon>
    </lineage>
</organism>
<dbReference type="Proteomes" id="UP000509470">
    <property type="component" value="Segment"/>
</dbReference>
<gene>
    <name evidence="1" type="ORF">LE1-0059</name>
</gene>
<proteinExistence type="predicted"/>
<evidence type="ECO:0000313" key="2">
    <source>
        <dbReference type="Proteomes" id="UP000509470"/>
    </source>
</evidence>
<name>Q6NDY4_9CAUD</name>
<sequence>MSEKITKQHLIDKGFVYKRFGAGGQDQWAGMDIWTLNSRTGQYLTLRGEPGDLKLAGYYDSDIQTVEELEILVQVLTRKS</sequence>
<keyword evidence="2" id="KW-1185">Reference proteome</keyword>